<proteinExistence type="predicted"/>
<reference evidence="1 2" key="1">
    <citation type="submission" date="2019-01" db="EMBL/GenBank/DDBJ databases">
        <title>PMF-metabolizing Aryl O-demethylase.</title>
        <authorList>
            <person name="Kim M."/>
        </authorList>
    </citation>
    <scope>NUCLEOTIDE SEQUENCE [LARGE SCALE GENOMIC DNA]</scope>
    <source>
        <strain evidence="1 2">PMF1</strain>
    </source>
</reference>
<protein>
    <recommendedName>
        <fullName evidence="3">Phage tail protein</fullName>
    </recommendedName>
</protein>
<organism evidence="1 2">
    <name type="scientific">Blautia producta</name>
    <dbReference type="NCBI Taxonomy" id="33035"/>
    <lineage>
        <taxon>Bacteria</taxon>
        <taxon>Bacillati</taxon>
        <taxon>Bacillota</taxon>
        <taxon>Clostridia</taxon>
        <taxon>Lachnospirales</taxon>
        <taxon>Lachnospiraceae</taxon>
        <taxon>Blautia</taxon>
    </lineage>
</organism>
<accession>A0A4P6LWM5</accession>
<evidence type="ECO:0000313" key="2">
    <source>
        <dbReference type="Proteomes" id="UP000289794"/>
    </source>
</evidence>
<gene>
    <name evidence="1" type="ORF">PMF13cell1_00741</name>
</gene>
<dbReference type="Proteomes" id="UP000289794">
    <property type="component" value="Chromosome"/>
</dbReference>
<name>A0A4P6LWM5_9FIRM</name>
<sequence>MIETLEFIREQMEILEIPYEFMAWSSDVKYPYFVAEISEIEPTTEDGLEEKKIIITGFTRDNWMELIEVQEKIKKAFPSIGGKTAVLDDGSGIAVFYDTALPIPTGEAELKKIEIYLTIKLWKVE</sequence>
<dbReference type="EMBL" id="CP035945">
    <property type="protein sequence ID" value="QBE95227.1"/>
    <property type="molecule type" value="Genomic_DNA"/>
</dbReference>
<dbReference type="AlphaFoldDB" id="A0A4P6LWM5"/>
<dbReference type="KEGG" id="bpro:PMF13cell1_00741"/>
<evidence type="ECO:0000313" key="1">
    <source>
        <dbReference type="EMBL" id="QBE95227.1"/>
    </source>
</evidence>
<evidence type="ECO:0008006" key="3">
    <source>
        <dbReference type="Google" id="ProtNLM"/>
    </source>
</evidence>
<dbReference type="RefSeq" id="WP_130179841.1">
    <property type="nucleotide sequence ID" value="NZ_CP035945.1"/>
</dbReference>